<keyword evidence="1" id="KW-0238">DNA-binding</keyword>
<feature type="domain" description="HTH cro/C1-type" evidence="2">
    <location>
        <begin position="5"/>
        <end position="59"/>
    </location>
</feature>
<dbReference type="PANTHER" id="PTHR46558:SF11">
    <property type="entry name" value="HTH-TYPE TRANSCRIPTIONAL REGULATOR XRE"/>
    <property type="match status" value="1"/>
</dbReference>
<reference evidence="3 4" key="1">
    <citation type="submission" date="2018-10" db="EMBL/GenBank/DDBJ databases">
        <title>Anaerotruncus faecis sp. nov., isolated from human feces.</title>
        <authorList>
            <person name="Wang Y.-J."/>
        </authorList>
    </citation>
    <scope>NUCLEOTIDE SEQUENCE [LARGE SCALE GENOMIC DNA]</scope>
    <source>
        <strain evidence="3 4">22A2-44</strain>
    </source>
</reference>
<evidence type="ECO:0000313" key="4">
    <source>
        <dbReference type="Proteomes" id="UP000276301"/>
    </source>
</evidence>
<organism evidence="3 4">
    <name type="scientific">Anaerotruncus massiliensis</name>
    <name type="common">ex Liu et al. 2021</name>
    <dbReference type="NCBI Taxonomy" id="2321404"/>
    <lineage>
        <taxon>Bacteria</taxon>
        <taxon>Bacillati</taxon>
        <taxon>Bacillota</taxon>
        <taxon>Clostridia</taxon>
        <taxon>Eubacteriales</taxon>
        <taxon>Oscillospiraceae</taxon>
        <taxon>Anaerotruncus</taxon>
    </lineage>
</organism>
<keyword evidence="4" id="KW-1185">Reference proteome</keyword>
<dbReference type="GO" id="GO:0003677">
    <property type="term" value="F:DNA binding"/>
    <property type="evidence" value="ECO:0007669"/>
    <property type="project" value="UniProtKB-KW"/>
</dbReference>
<accession>A0A498CQC9</accession>
<sequence>MRLRLYDIRDEHHKLQKELAEYLHCTQQTYSRYEIGEVEPPLSVMEALASYYGTSVDYLMGLTDRRTPYPRNK</sequence>
<dbReference type="InterPro" id="IPR001387">
    <property type="entry name" value="Cro/C1-type_HTH"/>
</dbReference>
<dbReference type="InterPro" id="IPR010982">
    <property type="entry name" value="Lambda_DNA-bd_dom_sf"/>
</dbReference>
<proteinExistence type="predicted"/>
<dbReference type="RefSeq" id="WP_121586090.1">
    <property type="nucleotide sequence ID" value="NZ_RCHT01000002.1"/>
</dbReference>
<dbReference type="EMBL" id="RCHT01000002">
    <property type="protein sequence ID" value="RLL13875.1"/>
    <property type="molecule type" value="Genomic_DNA"/>
</dbReference>
<dbReference type="PROSITE" id="PS50943">
    <property type="entry name" value="HTH_CROC1"/>
    <property type="match status" value="1"/>
</dbReference>
<dbReference type="SMART" id="SM00530">
    <property type="entry name" value="HTH_XRE"/>
    <property type="match status" value="1"/>
</dbReference>
<evidence type="ECO:0000259" key="2">
    <source>
        <dbReference type="PROSITE" id="PS50943"/>
    </source>
</evidence>
<dbReference type="Pfam" id="PF01381">
    <property type="entry name" value="HTH_3"/>
    <property type="match status" value="1"/>
</dbReference>
<dbReference type="Proteomes" id="UP000276301">
    <property type="component" value="Unassembled WGS sequence"/>
</dbReference>
<dbReference type="PANTHER" id="PTHR46558">
    <property type="entry name" value="TRACRIPTIONAL REGULATORY PROTEIN-RELATED-RELATED"/>
    <property type="match status" value="1"/>
</dbReference>
<dbReference type="AlphaFoldDB" id="A0A498CQC9"/>
<evidence type="ECO:0000256" key="1">
    <source>
        <dbReference type="ARBA" id="ARBA00023125"/>
    </source>
</evidence>
<dbReference type="SUPFAM" id="SSF47413">
    <property type="entry name" value="lambda repressor-like DNA-binding domains"/>
    <property type="match status" value="1"/>
</dbReference>
<gene>
    <name evidence="3" type="ORF">D4A47_03015</name>
</gene>
<name>A0A498CQC9_9FIRM</name>
<dbReference type="Gene3D" id="1.10.260.40">
    <property type="entry name" value="lambda repressor-like DNA-binding domains"/>
    <property type="match status" value="1"/>
</dbReference>
<comment type="caution">
    <text evidence="3">The sequence shown here is derived from an EMBL/GenBank/DDBJ whole genome shotgun (WGS) entry which is preliminary data.</text>
</comment>
<protein>
    <submittedName>
        <fullName evidence="3">XRE family transcriptional regulator</fullName>
    </submittedName>
</protein>
<dbReference type="CDD" id="cd00093">
    <property type="entry name" value="HTH_XRE"/>
    <property type="match status" value="1"/>
</dbReference>
<evidence type="ECO:0000313" key="3">
    <source>
        <dbReference type="EMBL" id="RLL13875.1"/>
    </source>
</evidence>